<evidence type="ECO:0000313" key="3">
    <source>
        <dbReference type="Proteomes" id="UP001221268"/>
    </source>
</evidence>
<name>A0ABY7RM37_9NEIS</name>
<feature type="transmembrane region" description="Helical" evidence="1">
    <location>
        <begin position="41"/>
        <end position="64"/>
    </location>
</feature>
<keyword evidence="3" id="KW-1185">Reference proteome</keyword>
<protein>
    <submittedName>
        <fullName evidence="2">Uncharacterized protein</fullName>
    </submittedName>
</protein>
<evidence type="ECO:0000256" key="1">
    <source>
        <dbReference type="SAM" id="Phobius"/>
    </source>
</evidence>
<dbReference type="RefSeq" id="WP_237090534.1">
    <property type="nucleotide sequence ID" value="NZ_CP116766.1"/>
</dbReference>
<accession>A0ABY7RM37</accession>
<keyword evidence="1" id="KW-0472">Membrane</keyword>
<evidence type="ECO:0000313" key="2">
    <source>
        <dbReference type="EMBL" id="WCL72383.1"/>
    </source>
</evidence>
<reference evidence="2 3" key="1">
    <citation type="submission" date="2023-01" db="EMBL/GenBank/DDBJ databases">
        <authorList>
            <person name="Yang C."/>
        </authorList>
    </citation>
    <scope>NUCLEOTIDE SEQUENCE [LARGE SCALE GENOMIC DNA]</scope>
    <source>
        <strain evidence="2 3">ZJ106</strain>
    </source>
</reference>
<proteinExistence type="predicted"/>
<keyword evidence="1" id="KW-1133">Transmembrane helix</keyword>
<dbReference type="Proteomes" id="UP001221268">
    <property type="component" value="Chromosome"/>
</dbReference>
<sequence>MGSWIDNDFFGITLRPGRAVALSNAEVSTVGNLTYGTSKPIIAFVFVSAGGAVSTMVFGAEVVVPSRGAAFSAKALFAHKAAITTDKVVLAVVIFIVERPFQKINYQVLT</sequence>
<organism evidence="2 3">
    <name type="scientific">Neisseria lisongii</name>
    <dbReference type="NCBI Taxonomy" id="2912188"/>
    <lineage>
        <taxon>Bacteria</taxon>
        <taxon>Pseudomonadati</taxon>
        <taxon>Pseudomonadota</taxon>
        <taxon>Betaproteobacteria</taxon>
        <taxon>Neisseriales</taxon>
        <taxon>Neisseriaceae</taxon>
        <taxon>Neisseria</taxon>
    </lineage>
</organism>
<keyword evidence="1" id="KW-0812">Transmembrane</keyword>
<dbReference type="EMBL" id="CP116766">
    <property type="protein sequence ID" value="WCL72383.1"/>
    <property type="molecule type" value="Genomic_DNA"/>
</dbReference>
<gene>
    <name evidence="2" type="ORF">PJU73_04610</name>
</gene>